<dbReference type="Pfam" id="PF06022">
    <property type="entry name" value="Cir_Bir_Yir"/>
    <property type="match status" value="1"/>
</dbReference>
<sequence>MNYKMCGRFSTLRLFYPDQSNKTTSFEFQNNGNIKNYCPNQNCNTDLDKINAACLWLLEQTIVNNISDLSNEQLKLYVKTKER</sequence>
<protein>
    <submittedName>
        <fullName evidence="1">Uncharacterized protein</fullName>
    </submittedName>
</protein>
<dbReference type="AlphaFoldDB" id="V7PNT2"/>
<evidence type="ECO:0000313" key="1">
    <source>
        <dbReference type="EMBL" id="ETB60003.1"/>
    </source>
</evidence>
<evidence type="ECO:0000313" key="2">
    <source>
        <dbReference type="Proteomes" id="UP000018538"/>
    </source>
</evidence>
<accession>V7PNT2</accession>
<name>V7PNT2_PLAYE</name>
<reference evidence="1 2" key="1">
    <citation type="submission" date="2013-11" db="EMBL/GenBank/DDBJ databases">
        <title>The Genome Sequence of Plasmodium yoelii 17X.</title>
        <authorList>
            <consortium name="The Broad Institute Genomics Platform"/>
            <consortium name="The Broad Institute Genome Sequencing Center for Infectious Disease"/>
            <person name="Neafsey D."/>
            <person name="Adams J."/>
            <person name="Walker B."/>
            <person name="Young S.K."/>
            <person name="Zeng Q."/>
            <person name="Gargeya S."/>
            <person name="Fitzgerald M."/>
            <person name="Haas B."/>
            <person name="Abouelleil A."/>
            <person name="Alvarado L."/>
            <person name="Chapman S.B."/>
            <person name="Gainer-Dewar J."/>
            <person name="Goldberg J."/>
            <person name="Griggs A."/>
            <person name="Gujja S."/>
            <person name="Hansen M."/>
            <person name="Howarth C."/>
            <person name="Imamovic A."/>
            <person name="Ireland A."/>
            <person name="Larimer J."/>
            <person name="McCowan C."/>
            <person name="Murphy C."/>
            <person name="Pearson M."/>
            <person name="Poon T.W."/>
            <person name="Priest M."/>
            <person name="Roberts A."/>
            <person name="Saif S."/>
            <person name="Shea T."/>
            <person name="Sykes S."/>
            <person name="Wortman J."/>
            <person name="Nusbaum C."/>
            <person name="Birren B."/>
        </authorList>
    </citation>
    <scope>NUCLEOTIDE SEQUENCE [LARGE SCALE GENOMIC DNA]</scope>
    <source>
        <strain evidence="1 2">17X</strain>
    </source>
</reference>
<organism evidence="1 2">
    <name type="scientific">Plasmodium yoelii 17X</name>
    <dbReference type="NCBI Taxonomy" id="1323249"/>
    <lineage>
        <taxon>Eukaryota</taxon>
        <taxon>Sar</taxon>
        <taxon>Alveolata</taxon>
        <taxon>Apicomplexa</taxon>
        <taxon>Aconoidasida</taxon>
        <taxon>Haemosporida</taxon>
        <taxon>Plasmodiidae</taxon>
        <taxon>Plasmodium</taxon>
        <taxon>Plasmodium (Vinckeia)</taxon>
    </lineage>
</organism>
<proteinExistence type="predicted"/>
<keyword evidence="2" id="KW-1185">Reference proteome</keyword>
<dbReference type="InterPro" id="IPR006477">
    <property type="entry name" value="Yir_bir_cir"/>
</dbReference>
<dbReference type="Proteomes" id="UP000018538">
    <property type="component" value="Unassembled WGS sequence"/>
</dbReference>
<gene>
    <name evidence="1" type="ORF">YYC_02396</name>
</gene>
<dbReference type="EMBL" id="KI635763">
    <property type="protein sequence ID" value="ETB60003.1"/>
    <property type="molecule type" value="Genomic_DNA"/>
</dbReference>